<comment type="caution">
    <text evidence="1">The sequence shown here is derived from an EMBL/GenBank/DDBJ whole genome shotgun (WGS) entry which is preliminary data.</text>
</comment>
<dbReference type="Proteomes" id="UP000032544">
    <property type="component" value="Unassembled WGS sequence"/>
</dbReference>
<proteinExistence type="predicted"/>
<evidence type="ECO:0000313" key="2">
    <source>
        <dbReference type="Proteomes" id="UP000032544"/>
    </source>
</evidence>
<sequence length="172" mass="19752">MAVSQKIKDHAKTLYLSRDKEGKRMYSLRDISKEIEQDFNKKYSHVTIGNWAKDGSWDVILQKAVQYGIQQTSESTLTTEEQIIDKAADDLAEVYKYGMLLCQIGTDVIQRAYRPDKEPHKHISVKEGMMAVRTGAVIMARLNSMLIPEDDDFDYGVVYIPDNGRDRYLDKP</sequence>
<protein>
    <submittedName>
        <fullName evidence="1">Uncharacterized protein</fullName>
    </submittedName>
</protein>
<dbReference type="EMBL" id="JRHC01000001">
    <property type="protein sequence ID" value="KJF44062.1"/>
    <property type="molecule type" value="Genomic_DNA"/>
</dbReference>
<dbReference type="AlphaFoldDB" id="A0A0D8JAX4"/>
<accession>A0A0D8JAX4</accession>
<dbReference type="RefSeq" id="WP_045025622.1">
    <property type="nucleotide sequence ID" value="NZ_JRHC01000001.1"/>
</dbReference>
<gene>
    <name evidence="1" type="ORF">LH29_00540</name>
</gene>
<organism evidence="1 2">
    <name type="scientific">Draconibacterium sediminis</name>
    <dbReference type="NCBI Taxonomy" id="1544798"/>
    <lineage>
        <taxon>Bacteria</taxon>
        <taxon>Pseudomonadati</taxon>
        <taxon>Bacteroidota</taxon>
        <taxon>Bacteroidia</taxon>
        <taxon>Marinilabiliales</taxon>
        <taxon>Prolixibacteraceae</taxon>
        <taxon>Draconibacterium</taxon>
    </lineage>
</organism>
<reference evidence="1 2" key="1">
    <citation type="submission" date="2014-09" db="EMBL/GenBank/DDBJ databases">
        <title>Draft Genome Sequence of Draconibacterium sp. JN14CK-3.</title>
        <authorList>
            <person name="Dong C."/>
            <person name="Lai Q."/>
            <person name="Shao Z."/>
        </authorList>
    </citation>
    <scope>NUCLEOTIDE SEQUENCE [LARGE SCALE GENOMIC DNA]</scope>
    <source>
        <strain evidence="1 2">JN14CK-3</strain>
    </source>
</reference>
<dbReference type="STRING" id="1544798.LH29_00540"/>
<name>A0A0D8JAX4_9BACT</name>
<evidence type="ECO:0000313" key="1">
    <source>
        <dbReference type="EMBL" id="KJF44062.1"/>
    </source>
</evidence>
<keyword evidence="2" id="KW-1185">Reference proteome</keyword>